<gene>
    <name evidence="1" type="ORF">S06H3_22334</name>
</gene>
<proteinExistence type="predicted"/>
<organism evidence="1">
    <name type="scientific">marine sediment metagenome</name>
    <dbReference type="NCBI Taxonomy" id="412755"/>
    <lineage>
        <taxon>unclassified sequences</taxon>
        <taxon>metagenomes</taxon>
        <taxon>ecological metagenomes</taxon>
    </lineage>
</organism>
<accession>X1L2R2</accession>
<comment type="caution">
    <text evidence="1">The sequence shown here is derived from an EMBL/GenBank/DDBJ whole genome shotgun (WGS) entry which is preliminary data.</text>
</comment>
<reference evidence="1" key="1">
    <citation type="journal article" date="2014" name="Front. Microbiol.">
        <title>High frequency of phylogenetically diverse reductive dehalogenase-homologous genes in deep subseafloor sedimentary metagenomes.</title>
        <authorList>
            <person name="Kawai M."/>
            <person name="Futagami T."/>
            <person name="Toyoda A."/>
            <person name="Takaki Y."/>
            <person name="Nishi S."/>
            <person name="Hori S."/>
            <person name="Arai W."/>
            <person name="Tsubouchi T."/>
            <person name="Morono Y."/>
            <person name="Uchiyama I."/>
            <person name="Ito T."/>
            <person name="Fujiyama A."/>
            <person name="Inagaki F."/>
            <person name="Takami H."/>
        </authorList>
    </citation>
    <scope>NUCLEOTIDE SEQUENCE</scope>
    <source>
        <strain evidence="1">Expedition CK06-06</strain>
    </source>
</reference>
<protein>
    <submittedName>
        <fullName evidence="1">Uncharacterized protein</fullName>
    </submittedName>
</protein>
<evidence type="ECO:0000313" key="1">
    <source>
        <dbReference type="EMBL" id="GAI13622.1"/>
    </source>
</evidence>
<name>X1L2R2_9ZZZZ</name>
<sequence length="36" mass="4347">LDCFNKRRETIREKCTFDAIVLTPSEFMNKYDAYEV</sequence>
<dbReference type="AlphaFoldDB" id="X1L2R2"/>
<dbReference type="EMBL" id="BARV01011913">
    <property type="protein sequence ID" value="GAI13622.1"/>
    <property type="molecule type" value="Genomic_DNA"/>
</dbReference>
<feature type="non-terminal residue" evidence="1">
    <location>
        <position position="1"/>
    </location>
</feature>